<protein>
    <submittedName>
        <fullName evidence="3">Ig-like domain-containing protein</fullName>
    </submittedName>
</protein>
<sequence length="86" mass="10010">MPWTDNYKQRLNYTPSIRNTANNHELTYTCSLMLTPPSILRARYSIHRTFNIAEVWWTVATWTGTTPPVSAICINFIMKCMVNLDI</sequence>
<dbReference type="WBParaSite" id="SCUD_0000323001-mRNA-1">
    <property type="protein sequence ID" value="SCUD_0000323001-mRNA-1"/>
    <property type="gene ID" value="SCUD_0000323001"/>
</dbReference>
<keyword evidence="2" id="KW-1185">Reference proteome</keyword>
<reference evidence="1 2" key="2">
    <citation type="submission" date="2018-11" db="EMBL/GenBank/DDBJ databases">
        <authorList>
            <consortium name="Pathogen Informatics"/>
        </authorList>
    </citation>
    <scope>NUCLEOTIDE SEQUENCE [LARGE SCALE GENOMIC DNA]</scope>
    <source>
        <strain evidence="1">Dakar</strain>
        <strain evidence="2">Dakar, Senegal</strain>
    </source>
</reference>
<evidence type="ECO:0000313" key="2">
    <source>
        <dbReference type="Proteomes" id="UP000279833"/>
    </source>
</evidence>
<dbReference type="Proteomes" id="UP000279833">
    <property type="component" value="Unassembled WGS sequence"/>
</dbReference>
<dbReference type="EMBL" id="UZAK01003563">
    <property type="protein sequence ID" value="VDO80309.1"/>
    <property type="molecule type" value="Genomic_DNA"/>
</dbReference>
<dbReference type="AlphaFoldDB" id="A0A183JKJ9"/>
<organism evidence="3">
    <name type="scientific">Schistosoma curassoni</name>
    <dbReference type="NCBI Taxonomy" id="6186"/>
    <lineage>
        <taxon>Eukaryota</taxon>
        <taxon>Metazoa</taxon>
        <taxon>Spiralia</taxon>
        <taxon>Lophotrochozoa</taxon>
        <taxon>Platyhelminthes</taxon>
        <taxon>Trematoda</taxon>
        <taxon>Digenea</taxon>
        <taxon>Strigeidida</taxon>
        <taxon>Schistosomatoidea</taxon>
        <taxon>Schistosomatidae</taxon>
        <taxon>Schistosoma</taxon>
    </lineage>
</organism>
<accession>A0A183JKJ9</accession>
<gene>
    <name evidence="1" type="ORF">SCUD_LOCUS3230</name>
</gene>
<evidence type="ECO:0000313" key="1">
    <source>
        <dbReference type="EMBL" id="VDO80309.1"/>
    </source>
</evidence>
<evidence type="ECO:0000313" key="3">
    <source>
        <dbReference type="WBParaSite" id="SCUD_0000323001-mRNA-1"/>
    </source>
</evidence>
<name>A0A183JKJ9_9TREM</name>
<proteinExistence type="predicted"/>
<reference evidence="3" key="1">
    <citation type="submission" date="2016-06" db="UniProtKB">
        <authorList>
            <consortium name="WormBaseParasite"/>
        </authorList>
    </citation>
    <scope>IDENTIFICATION</scope>
</reference>